<evidence type="ECO:0000313" key="7">
    <source>
        <dbReference type="Proteomes" id="UP000424462"/>
    </source>
</evidence>
<dbReference type="GO" id="GO:0005886">
    <property type="term" value="C:plasma membrane"/>
    <property type="evidence" value="ECO:0007669"/>
    <property type="project" value="TreeGrafter"/>
</dbReference>
<keyword evidence="4 5" id="KW-0472">Membrane</keyword>
<evidence type="ECO:0000313" key="6">
    <source>
        <dbReference type="EMBL" id="QGU06437.1"/>
    </source>
</evidence>
<dbReference type="InterPro" id="IPR000292">
    <property type="entry name" value="For/NO2_transpt"/>
</dbReference>
<keyword evidence="7" id="KW-1185">Reference proteome</keyword>
<evidence type="ECO:0000256" key="5">
    <source>
        <dbReference type="SAM" id="Phobius"/>
    </source>
</evidence>
<dbReference type="KEGG" id="cok:COCCU_02415"/>
<feature type="transmembrane region" description="Helical" evidence="5">
    <location>
        <begin position="99"/>
        <end position="124"/>
    </location>
</feature>
<feature type="transmembrane region" description="Helical" evidence="5">
    <location>
        <begin position="56"/>
        <end position="78"/>
    </location>
</feature>
<protein>
    <submittedName>
        <fullName evidence="6">Nitrite transporter NirC</fullName>
    </submittedName>
</protein>
<feature type="transmembrane region" description="Helical" evidence="5">
    <location>
        <begin position="154"/>
        <end position="175"/>
    </location>
</feature>
<reference evidence="6 7" key="1">
    <citation type="submission" date="2019-11" db="EMBL/GenBank/DDBJ databases">
        <title>Complete genome sequence of Corynebacterium kalinowskii 1959, a novel Corynebacterium species isolated from soil of a small paddock in Vilsendorf, Germany.</title>
        <authorList>
            <person name="Schaffert L."/>
            <person name="Ruwe M."/>
            <person name="Milse J."/>
            <person name="Hanuschka K."/>
            <person name="Ortseifen V."/>
            <person name="Droste J."/>
            <person name="Brandt D."/>
            <person name="Schlueter L."/>
            <person name="Kutter Y."/>
            <person name="Vinke S."/>
            <person name="Viehoefer P."/>
            <person name="Jacob L."/>
            <person name="Luebke N.-C."/>
            <person name="Schulte-Berndt E."/>
            <person name="Hain C."/>
            <person name="Linder M."/>
            <person name="Schmidt P."/>
            <person name="Wollenschlaeger L."/>
            <person name="Luttermann T."/>
            <person name="Thieme E."/>
            <person name="Hassa J."/>
            <person name="Haak M."/>
            <person name="Wittchen M."/>
            <person name="Mentz A."/>
            <person name="Persicke M."/>
            <person name="Busche T."/>
            <person name="Ruckert C."/>
        </authorList>
    </citation>
    <scope>NUCLEOTIDE SEQUENCE [LARGE SCALE GENOMIC DNA]</scope>
    <source>
        <strain evidence="6 7">2039</strain>
    </source>
</reference>
<dbReference type="Proteomes" id="UP000424462">
    <property type="component" value="Chromosome"/>
</dbReference>
<dbReference type="PANTHER" id="PTHR30520:SF8">
    <property type="entry name" value="NITRITE TRANSPORTER NIRC"/>
    <property type="match status" value="1"/>
</dbReference>
<gene>
    <name evidence="6" type="primary">nirC</name>
    <name evidence="6" type="ORF">COCCU_02415</name>
</gene>
<dbReference type="EMBL" id="CP046455">
    <property type="protein sequence ID" value="QGU06437.1"/>
    <property type="molecule type" value="Genomic_DNA"/>
</dbReference>
<comment type="subcellular location">
    <subcellularLocation>
        <location evidence="1">Membrane</location>
        <topology evidence="1">Multi-pass membrane protein</topology>
    </subcellularLocation>
</comment>
<organism evidence="6 7">
    <name type="scientific">Corynebacterium occultum</name>
    <dbReference type="NCBI Taxonomy" id="2675219"/>
    <lineage>
        <taxon>Bacteria</taxon>
        <taxon>Bacillati</taxon>
        <taxon>Actinomycetota</taxon>
        <taxon>Actinomycetes</taxon>
        <taxon>Mycobacteriales</taxon>
        <taxon>Corynebacteriaceae</taxon>
        <taxon>Corynebacterium</taxon>
    </lineage>
</organism>
<proteinExistence type="predicted"/>
<dbReference type="AlphaFoldDB" id="A0A6B8W3C1"/>
<dbReference type="Pfam" id="PF01226">
    <property type="entry name" value="Form_Nir_trans"/>
    <property type="match status" value="1"/>
</dbReference>
<dbReference type="RefSeq" id="WP_156230009.1">
    <property type="nucleotide sequence ID" value="NZ_CP046455.1"/>
</dbReference>
<evidence type="ECO:0000256" key="1">
    <source>
        <dbReference type="ARBA" id="ARBA00004141"/>
    </source>
</evidence>
<dbReference type="PANTHER" id="PTHR30520">
    <property type="entry name" value="FORMATE TRANSPORTER-RELATED"/>
    <property type="match status" value="1"/>
</dbReference>
<evidence type="ECO:0000256" key="3">
    <source>
        <dbReference type="ARBA" id="ARBA00022989"/>
    </source>
</evidence>
<name>A0A6B8W3C1_9CORY</name>
<feature type="transmembrane region" description="Helical" evidence="5">
    <location>
        <begin position="227"/>
        <end position="252"/>
    </location>
</feature>
<sequence>MSLNDTVSKAIDKKVDLYSHDFWRFAVRSILAGVYLTIGTAMAAAVGNAVENLAPGLGSIVFGLLFFVGLFTIILLGAELATGNMMYLVYGAIRKDLSWFSAARILLVTTLFNLVGAVMVGFLLGQAKVFAVVDPGHLLSILSQGKLLKEPGQMFIEAVLANFVVNMGIVGATLIKEWSGKFLMLMVVIGAFVILGLEHLIANFSLFSLTFFSADPLIPEMNAAQVSLNWVLVFFGNILGGGFLMGGVYAWLNKGRESYRD</sequence>
<dbReference type="GO" id="GO:0015499">
    <property type="term" value="F:formate transmembrane transporter activity"/>
    <property type="evidence" value="ECO:0007669"/>
    <property type="project" value="TreeGrafter"/>
</dbReference>
<keyword evidence="2 5" id="KW-0812">Transmembrane</keyword>
<evidence type="ECO:0000256" key="2">
    <source>
        <dbReference type="ARBA" id="ARBA00022692"/>
    </source>
</evidence>
<accession>A0A6B8W3C1</accession>
<feature type="transmembrane region" description="Helical" evidence="5">
    <location>
        <begin position="182"/>
        <end position="207"/>
    </location>
</feature>
<evidence type="ECO:0000256" key="4">
    <source>
        <dbReference type="ARBA" id="ARBA00023136"/>
    </source>
</evidence>
<keyword evidence="3 5" id="KW-1133">Transmembrane helix</keyword>
<feature type="transmembrane region" description="Helical" evidence="5">
    <location>
        <begin position="30"/>
        <end position="50"/>
    </location>
</feature>
<dbReference type="InterPro" id="IPR023271">
    <property type="entry name" value="Aquaporin-like"/>
</dbReference>
<dbReference type="Gene3D" id="1.20.1080.10">
    <property type="entry name" value="Glycerol uptake facilitator protein"/>
    <property type="match status" value="1"/>
</dbReference>